<dbReference type="Pfam" id="PF26168">
    <property type="entry name" value="Glyco_transf_N"/>
    <property type="match status" value="1"/>
</dbReference>
<dbReference type="InterPro" id="IPR033640">
    <property type="entry name" value="FAR_C"/>
</dbReference>
<evidence type="ECO:0008006" key="8">
    <source>
        <dbReference type="Google" id="ProtNLM"/>
    </source>
</evidence>
<dbReference type="PROSITE" id="PS00375">
    <property type="entry name" value="UDPGT"/>
    <property type="match status" value="1"/>
</dbReference>
<keyword evidence="2" id="KW-0328">Glycosyltransferase</keyword>
<dbReference type="Pfam" id="PF00201">
    <property type="entry name" value="UDPGT"/>
    <property type="match status" value="1"/>
</dbReference>
<dbReference type="InterPro" id="IPR013120">
    <property type="entry name" value="FAR_NAD-bd"/>
</dbReference>
<sequence>MESRTIEQFQGKTILITGATGFLSKLLVEKILRIQPNVKKLYLLIRASDYNSARKRFTNEEKVFAISGDISQEDMGIINSQLRNEMYNEIDIIINSASTFDERYDIAMNVNVVGAMNVLKFAKNCTKVKMLLHVSTAYVCSKTTEIVREKPLVMGETFNENSYLDMDVERRVISNKLKELETQNKTPKEVTTTMKELGIQRAKLHGWLYTYSFTKAMGEMILGHLKENLQLVFIRPTIITSTYKEPFPGWIEGVRTLDAFILAYGKGVLNFFYGNPNSKLDTMLKFVNLVSFHRFDKTYENMKMKMCKAIRLSELYEPYMFFYESFDDVNTEKLRMTVKEINLDEVLNFDPRCINWEDYFMNTHIPGSAKARIHGWDLATAANYIHFQEFPTPSSFMSSSEKNMSKLIVSILDASLTLREPVTAFIKNLSSTTRRVVVIYDSMMAYTVQDTVKIVDAYCFHAISAFSNSSLFWDVIKNRLHLPSFVSKLAKKFLLPSGAYIPEGLPTLKSSFTPEFAEYLRLQYSCNKFSSGNLYDTCKVLEGPYLETLARFNKLLRIHKQWAVGPFNPVTISGITHHECLEWLDKQSPNSVILVSFGTTTSLSTEQIKEIAIGLEKSQHKFIWVVRDATKGEGEVQIPIGYENRVKEKGIIVKDWAPQLEILAHTSTGGFMSHCGWNSCMESITMGVPIATWPMQFDQPRNAVFVTDVLKIGVVVKHWDRRDDIIDSTTIKNCVKKLMASTEGDEMRMRAIEFGKKVRESMNNGGNHQMEMDSFIAHITR</sequence>
<dbReference type="InterPro" id="IPR036291">
    <property type="entry name" value="NAD(P)-bd_dom_sf"/>
</dbReference>
<dbReference type="PANTHER" id="PTHR48044:SF40">
    <property type="entry name" value="ZEATIN O-GLUCOSYLTRANSFERASE-LIKE"/>
    <property type="match status" value="1"/>
</dbReference>
<evidence type="ECO:0000256" key="1">
    <source>
        <dbReference type="ARBA" id="ARBA00009995"/>
    </source>
</evidence>
<evidence type="ECO:0000256" key="3">
    <source>
        <dbReference type="ARBA" id="ARBA00022679"/>
    </source>
</evidence>
<dbReference type="Proteomes" id="UP001234989">
    <property type="component" value="Chromosome 6"/>
</dbReference>
<evidence type="ECO:0000313" key="6">
    <source>
        <dbReference type="EMBL" id="WMV35745.1"/>
    </source>
</evidence>
<dbReference type="SUPFAM" id="SSF53756">
    <property type="entry name" value="UDP-Glycosyltransferase/glycogen phosphorylase"/>
    <property type="match status" value="1"/>
</dbReference>
<gene>
    <name evidence="6" type="ORF">MTR67_029130</name>
</gene>
<evidence type="ECO:0000313" key="7">
    <source>
        <dbReference type="Proteomes" id="UP001234989"/>
    </source>
</evidence>
<keyword evidence="7" id="KW-1185">Reference proteome</keyword>
<protein>
    <recommendedName>
        <fullName evidence="8">Alcohol-forming fatty acyl-CoA reductase</fullName>
    </recommendedName>
</protein>
<dbReference type="PANTHER" id="PTHR48044">
    <property type="entry name" value="GLYCOSYLTRANSFERASE"/>
    <property type="match status" value="1"/>
</dbReference>
<feature type="domain" description="Glycosyltransferase N-terminal" evidence="5">
    <location>
        <begin position="368"/>
        <end position="569"/>
    </location>
</feature>
<comment type="similarity">
    <text evidence="1">Belongs to the UDP-glycosyltransferase family.</text>
</comment>
<feature type="domain" description="Thioester reductase (TE)" evidence="4">
    <location>
        <begin position="16"/>
        <end position="282"/>
    </location>
</feature>
<reference evidence="6" key="1">
    <citation type="submission" date="2023-08" db="EMBL/GenBank/DDBJ databases">
        <title>A de novo genome assembly of Solanum verrucosum Schlechtendal, a Mexican diploid species geographically isolated from the other diploid A-genome species in potato relatives.</title>
        <authorList>
            <person name="Hosaka K."/>
        </authorList>
    </citation>
    <scope>NUCLEOTIDE SEQUENCE</scope>
    <source>
        <tissue evidence="6">Young leaves</tissue>
    </source>
</reference>
<accession>A0AAF0RAK6</accession>
<dbReference type="InterPro" id="IPR002213">
    <property type="entry name" value="UDP_glucos_trans"/>
</dbReference>
<dbReference type="Pfam" id="PF07993">
    <property type="entry name" value="NAD_binding_4"/>
    <property type="match status" value="1"/>
</dbReference>
<evidence type="ECO:0000259" key="4">
    <source>
        <dbReference type="Pfam" id="PF07993"/>
    </source>
</evidence>
<dbReference type="SUPFAM" id="SSF51735">
    <property type="entry name" value="NAD(P)-binding Rossmann-fold domains"/>
    <property type="match status" value="1"/>
</dbReference>
<dbReference type="FunFam" id="3.40.50.2000:FF:000060">
    <property type="entry name" value="Glycosyltransferase"/>
    <property type="match status" value="1"/>
</dbReference>
<dbReference type="Gene3D" id="3.40.50.720">
    <property type="entry name" value="NAD(P)-binding Rossmann-like Domain"/>
    <property type="match status" value="1"/>
</dbReference>
<dbReference type="InterPro" id="IPR035595">
    <property type="entry name" value="UDP_glycos_trans_CS"/>
</dbReference>
<dbReference type="CDD" id="cd03784">
    <property type="entry name" value="GT1_Gtf-like"/>
    <property type="match status" value="1"/>
</dbReference>
<dbReference type="GO" id="GO:0016138">
    <property type="term" value="P:glycoside biosynthetic process"/>
    <property type="evidence" value="ECO:0007669"/>
    <property type="project" value="UniProtKB-ARBA"/>
</dbReference>
<dbReference type="EMBL" id="CP133617">
    <property type="protein sequence ID" value="WMV35745.1"/>
    <property type="molecule type" value="Genomic_DNA"/>
</dbReference>
<name>A0AAF0RAK6_SOLVR</name>
<dbReference type="Gene3D" id="3.40.50.2000">
    <property type="entry name" value="Glycogen Phosphorylase B"/>
    <property type="match status" value="2"/>
</dbReference>
<proteinExistence type="inferred from homology"/>
<dbReference type="CDD" id="cd09071">
    <property type="entry name" value="FAR_C"/>
    <property type="match status" value="1"/>
</dbReference>
<dbReference type="CDD" id="cd05236">
    <property type="entry name" value="FAR-N_SDR_e"/>
    <property type="match status" value="1"/>
</dbReference>
<keyword evidence="3" id="KW-0808">Transferase</keyword>
<dbReference type="InterPro" id="IPR058980">
    <property type="entry name" value="Glyco_transf_N"/>
</dbReference>
<dbReference type="GO" id="GO:0008194">
    <property type="term" value="F:UDP-glycosyltransferase activity"/>
    <property type="evidence" value="ECO:0007669"/>
    <property type="project" value="InterPro"/>
</dbReference>
<organism evidence="6 7">
    <name type="scientific">Solanum verrucosum</name>
    <dbReference type="NCBI Taxonomy" id="315347"/>
    <lineage>
        <taxon>Eukaryota</taxon>
        <taxon>Viridiplantae</taxon>
        <taxon>Streptophyta</taxon>
        <taxon>Embryophyta</taxon>
        <taxon>Tracheophyta</taxon>
        <taxon>Spermatophyta</taxon>
        <taxon>Magnoliopsida</taxon>
        <taxon>eudicotyledons</taxon>
        <taxon>Gunneridae</taxon>
        <taxon>Pentapetalae</taxon>
        <taxon>asterids</taxon>
        <taxon>lamiids</taxon>
        <taxon>Solanales</taxon>
        <taxon>Solanaceae</taxon>
        <taxon>Solanoideae</taxon>
        <taxon>Solaneae</taxon>
        <taxon>Solanum</taxon>
    </lineage>
</organism>
<dbReference type="AlphaFoldDB" id="A0AAF0RAK6"/>
<evidence type="ECO:0000259" key="5">
    <source>
        <dbReference type="Pfam" id="PF26168"/>
    </source>
</evidence>
<evidence type="ECO:0000256" key="2">
    <source>
        <dbReference type="ARBA" id="ARBA00022676"/>
    </source>
</evidence>